<dbReference type="InterPro" id="IPR000283">
    <property type="entry name" value="NADH_UbQ_OxRdtase_75kDa_su_CS"/>
</dbReference>
<dbReference type="InterPro" id="IPR010228">
    <property type="entry name" value="NADH_UbQ_OxRdtase_Gsu"/>
</dbReference>
<evidence type="ECO:0000256" key="7">
    <source>
        <dbReference type="ARBA" id="ARBA00023004"/>
    </source>
</evidence>
<dbReference type="Proteomes" id="UP001501523">
    <property type="component" value="Unassembled WGS sequence"/>
</dbReference>
<feature type="domain" description="2Fe-2S ferredoxin-type" evidence="16">
    <location>
        <begin position="13"/>
        <end position="95"/>
    </location>
</feature>
<dbReference type="InterPro" id="IPR006656">
    <property type="entry name" value="Mopterin_OxRdtase"/>
</dbReference>
<feature type="domain" description="4Fe-4S Mo/W bis-MGD-type" evidence="17">
    <location>
        <begin position="232"/>
        <end position="288"/>
    </location>
</feature>
<dbReference type="CDD" id="cd00207">
    <property type="entry name" value="fer2"/>
    <property type="match status" value="1"/>
</dbReference>
<dbReference type="Gene3D" id="3.10.20.740">
    <property type="match status" value="1"/>
</dbReference>
<dbReference type="PROSITE" id="PS51839">
    <property type="entry name" value="4FE4S_HC3"/>
    <property type="match status" value="1"/>
</dbReference>
<keyword evidence="8" id="KW-0411">Iron-sulfur</keyword>
<keyword evidence="4" id="KW-0004">4Fe-4S</keyword>
<dbReference type="SMART" id="SM00929">
    <property type="entry name" value="NADH-G_4Fe-4S_3"/>
    <property type="match status" value="1"/>
</dbReference>
<evidence type="ECO:0000256" key="11">
    <source>
        <dbReference type="ARBA" id="ARBA00031577"/>
    </source>
</evidence>
<sequence>MSAQPAAPAVPPDHVTVEIDGRSLVVPKNSMIIQAADKAGIAIPRFCYHDKLPIAANCRMCMVEVEMGGKPMPKPQPACATPVADGMKIQTQSQRALSAQRNVMEFLLINHPLDCPICDQGGECELQDLSMGYGRSVSRFVEQKRTIPDEDLGPLVETEMTRCIQCTRCVRVMADVAGTYELGGMERGERLQIGTYVGKPLMSELSGNVIDVCPVGALTNKPFRFKARAWELIARESIGYHDALGSNLWLHTRRGEVLRAVPRDNEAINECWLSDRDRYSNDGLRAADRAQKPMIRRNGELVETTWAEALAFVADRLRQAGGDVGALVAPLTSNEEGHLLAQLLRGLGSDHIDHRLRTLDFADAPVATPFEMPVAEIEKAKTILLVGCNPRHEIPLLNHRIRKAARAGAKVYAINPLDFEFNFELAGKTIAAPHALVDALLALAKAANNAGHLPESSALAQAIAGLAADASTQALIKQLADASASVVILGESAVQHPAASWLRAAARFVAKATNSAYNEIPAGANALGLSRAGVLPRAGGRDAAAMLAKPPKHLIVYHAGSQDTSAPAAYDHARSTADFHVYIGAYACKGVQRTAHAVLPIGLPPEIDGSYTNLDGSVQTLAAAAKLPGDARPGWKVLRALGSALSLDGFGFTEIDEVRAQMAAASAGAASAAIPTTMAQRQGIAAEATPTSVLAGKFARIATTAIYRADAVLRRTPALQAHPLNRSACVTLHPEDALALGLGNGANARVSGVALPVELSTRVPRGGAWVEAGHAATASLPPYGGALDIVKA</sequence>
<comment type="catalytic activity">
    <reaction evidence="14">
        <text>a quinone + NADH + 5 H(+)(in) = a quinol + NAD(+) + 4 H(+)(out)</text>
        <dbReference type="Rhea" id="RHEA:57888"/>
        <dbReference type="ChEBI" id="CHEBI:15378"/>
        <dbReference type="ChEBI" id="CHEBI:24646"/>
        <dbReference type="ChEBI" id="CHEBI:57540"/>
        <dbReference type="ChEBI" id="CHEBI:57945"/>
        <dbReference type="ChEBI" id="CHEBI:132124"/>
    </reaction>
</comment>
<dbReference type="Gene3D" id="3.30.200.210">
    <property type="match status" value="1"/>
</dbReference>
<evidence type="ECO:0000256" key="12">
    <source>
        <dbReference type="ARBA" id="ARBA00032783"/>
    </source>
</evidence>
<evidence type="ECO:0000256" key="6">
    <source>
        <dbReference type="ARBA" id="ARBA00022967"/>
    </source>
</evidence>
<evidence type="ECO:0000259" key="16">
    <source>
        <dbReference type="PROSITE" id="PS51085"/>
    </source>
</evidence>
<dbReference type="SUPFAM" id="SSF54292">
    <property type="entry name" value="2Fe-2S ferredoxin-like"/>
    <property type="match status" value="1"/>
</dbReference>
<gene>
    <name evidence="19" type="primary">nuoG</name>
    <name evidence="19" type="ORF">GCM10009105_02170</name>
</gene>
<evidence type="ECO:0000256" key="5">
    <source>
        <dbReference type="ARBA" id="ARBA00022723"/>
    </source>
</evidence>
<dbReference type="InterPro" id="IPR006963">
    <property type="entry name" value="Mopterin_OxRdtase_4Fe-4S_dom"/>
</dbReference>
<comment type="cofactor">
    <cofactor evidence="13">
        <name>[2Fe-2S] cluster</name>
        <dbReference type="ChEBI" id="CHEBI:190135"/>
    </cofactor>
</comment>
<evidence type="ECO:0000259" key="18">
    <source>
        <dbReference type="PROSITE" id="PS51839"/>
    </source>
</evidence>
<organism evidence="19 20">
    <name type="scientific">Dokdonella soli</name>
    <dbReference type="NCBI Taxonomy" id="529810"/>
    <lineage>
        <taxon>Bacteria</taxon>
        <taxon>Pseudomonadati</taxon>
        <taxon>Pseudomonadota</taxon>
        <taxon>Gammaproteobacteria</taxon>
        <taxon>Lysobacterales</taxon>
        <taxon>Rhodanobacteraceae</taxon>
        <taxon>Dokdonella</taxon>
    </lineage>
</organism>
<comment type="similarity">
    <text evidence="2 15">Belongs to the complex I 75 kDa subunit family.</text>
</comment>
<proteinExistence type="inferred from homology"/>
<comment type="caution">
    <text evidence="19">The sequence shown here is derived from an EMBL/GenBank/DDBJ whole genome shotgun (WGS) entry which is preliminary data.</text>
</comment>
<keyword evidence="20" id="KW-1185">Reference proteome</keyword>
<dbReference type="InterPro" id="IPR036010">
    <property type="entry name" value="2Fe-2S_ferredoxin-like_sf"/>
</dbReference>
<dbReference type="PROSITE" id="PS51085">
    <property type="entry name" value="2FE2S_FER_2"/>
    <property type="match status" value="1"/>
</dbReference>
<dbReference type="InterPro" id="IPR019574">
    <property type="entry name" value="NADH_UbQ_OxRdtase_Gsu_4Fe4S-bd"/>
</dbReference>
<dbReference type="SUPFAM" id="SSF54862">
    <property type="entry name" value="4Fe-4S ferredoxins"/>
    <property type="match status" value="1"/>
</dbReference>
<comment type="subunit">
    <text evidence="10">Composed of 13 different subunits. Subunits NuoCD, E, F, and G constitute the peripheral sector of the complex.</text>
</comment>
<evidence type="ECO:0000313" key="20">
    <source>
        <dbReference type="Proteomes" id="UP001501523"/>
    </source>
</evidence>
<dbReference type="Pfam" id="PF13510">
    <property type="entry name" value="Fer2_4"/>
    <property type="match status" value="1"/>
</dbReference>
<dbReference type="Gene3D" id="3.30.70.20">
    <property type="match status" value="1"/>
</dbReference>
<dbReference type="PROSITE" id="PS00641">
    <property type="entry name" value="COMPLEX1_75K_1"/>
    <property type="match status" value="1"/>
</dbReference>
<evidence type="ECO:0000259" key="17">
    <source>
        <dbReference type="PROSITE" id="PS51669"/>
    </source>
</evidence>
<dbReference type="InterPro" id="IPR054351">
    <property type="entry name" value="NADH_UbQ_OxRdtase_ferredoxin"/>
</dbReference>
<evidence type="ECO:0000256" key="15">
    <source>
        <dbReference type="RuleBase" id="RU004523"/>
    </source>
</evidence>
<keyword evidence="7" id="KW-0408">Iron</keyword>
<keyword evidence="9" id="KW-0520">NAD</keyword>
<name>A0ABN1IBL5_9GAMM</name>
<evidence type="ECO:0000256" key="14">
    <source>
        <dbReference type="ARBA" id="ARBA00047712"/>
    </source>
</evidence>
<dbReference type="PANTHER" id="PTHR43105">
    <property type="entry name" value="RESPIRATORY NITRATE REDUCTASE"/>
    <property type="match status" value="1"/>
</dbReference>
<dbReference type="Gene3D" id="3.40.50.740">
    <property type="match status" value="1"/>
</dbReference>
<dbReference type="Pfam" id="PF00384">
    <property type="entry name" value="Molybdopterin"/>
    <property type="match status" value="1"/>
</dbReference>
<dbReference type="Pfam" id="PF22117">
    <property type="entry name" value="Fer4_Nqo3"/>
    <property type="match status" value="1"/>
</dbReference>
<evidence type="ECO:0000256" key="4">
    <source>
        <dbReference type="ARBA" id="ARBA00022485"/>
    </source>
</evidence>
<evidence type="ECO:0000256" key="8">
    <source>
        <dbReference type="ARBA" id="ARBA00023014"/>
    </source>
</evidence>
<keyword evidence="5" id="KW-0479">Metal-binding</keyword>
<dbReference type="EMBL" id="BAAAEU010000001">
    <property type="protein sequence ID" value="GAA0705015.1"/>
    <property type="molecule type" value="Genomic_DNA"/>
</dbReference>
<feature type="domain" description="4Fe-4S His(Cys)3-ligated-type" evidence="18">
    <location>
        <begin position="95"/>
        <end position="134"/>
    </location>
</feature>
<evidence type="ECO:0000256" key="3">
    <source>
        <dbReference type="ARBA" id="ARBA00019902"/>
    </source>
</evidence>
<evidence type="ECO:0000256" key="10">
    <source>
        <dbReference type="ARBA" id="ARBA00026021"/>
    </source>
</evidence>
<dbReference type="Pfam" id="PF10588">
    <property type="entry name" value="NADH-G_4Fe-4S_3"/>
    <property type="match status" value="1"/>
</dbReference>
<dbReference type="SUPFAM" id="SSF53706">
    <property type="entry name" value="Formate dehydrogenase/DMSO reductase, domains 1-3"/>
    <property type="match status" value="1"/>
</dbReference>
<dbReference type="Pfam" id="PF22151">
    <property type="entry name" value="Fer4_NDSU1"/>
    <property type="match status" value="1"/>
</dbReference>
<dbReference type="Gene3D" id="3.40.228.10">
    <property type="entry name" value="Dimethylsulfoxide Reductase, domain 2"/>
    <property type="match status" value="1"/>
</dbReference>
<keyword evidence="6" id="KW-1278">Translocase</keyword>
<protein>
    <recommendedName>
        <fullName evidence="3">NADH-quinone oxidoreductase subunit G</fullName>
    </recommendedName>
    <alternativeName>
        <fullName evidence="11">NADH dehydrogenase I subunit G</fullName>
    </alternativeName>
    <alternativeName>
        <fullName evidence="12">NDH-1 subunit G</fullName>
    </alternativeName>
</protein>
<evidence type="ECO:0000256" key="9">
    <source>
        <dbReference type="ARBA" id="ARBA00023027"/>
    </source>
</evidence>
<evidence type="ECO:0000256" key="13">
    <source>
        <dbReference type="ARBA" id="ARBA00034078"/>
    </source>
</evidence>
<dbReference type="PANTHER" id="PTHR43105:SF13">
    <property type="entry name" value="NADH-UBIQUINONE OXIDOREDUCTASE 75 KDA SUBUNIT, MITOCHONDRIAL"/>
    <property type="match status" value="1"/>
</dbReference>
<comment type="cofactor">
    <cofactor evidence="1">
        <name>[4Fe-4S] cluster</name>
        <dbReference type="ChEBI" id="CHEBI:49883"/>
    </cofactor>
</comment>
<accession>A0ABN1IBL5</accession>
<evidence type="ECO:0000313" key="19">
    <source>
        <dbReference type="EMBL" id="GAA0705015.1"/>
    </source>
</evidence>
<dbReference type="NCBIfam" id="TIGR01973">
    <property type="entry name" value="NuoG"/>
    <property type="match status" value="1"/>
</dbReference>
<reference evidence="19 20" key="1">
    <citation type="journal article" date="2019" name="Int. J. Syst. Evol. Microbiol.">
        <title>The Global Catalogue of Microorganisms (GCM) 10K type strain sequencing project: providing services to taxonomists for standard genome sequencing and annotation.</title>
        <authorList>
            <consortium name="The Broad Institute Genomics Platform"/>
            <consortium name="The Broad Institute Genome Sequencing Center for Infectious Disease"/>
            <person name="Wu L."/>
            <person name="Ma J."/>
        </authorList>
    </citation>
    <scope>NUCLEOTIDE SEQUENCE [LARGE SCALE GENOMIC DNA]</scope>
    <source>
        <strain evidence="19 20">JCM 15421</strain>
    </source>
</reference>
<dbReference type="InterPro" id="IPR001041">
    <property type="entry name" value="2Fe-2S_ferredoxin-type"/>
</dbReference>
<dbReference type="PROSITE" id="PS00642">
    <property type="entry name" value="COMPLEX1_75K_2"/>
    <property type="match status" value="1"/>
</dbReference>
<dbReference type="InterPro" id="IPR050123">
    <property type="entry name" value="Prok_molybdopt-oxidoreductase"/>
</dbReference>
<dbReference type="PROSITE" id="PS51669">
    <property type="entry name" value="4FE4S_MOW_BIS_MGD"/>
    <property type="match status" value="1"/>
</dbReference>
<evidence type="ECO:0000256" key="1">
    <source>
        <dbReference type="ARBA" id="ARBA00001966"/>
    </source>
</evidence>
<dbReference type="RefSeq" id="WP_343786267.1">
    <property type="nucleotide sequence ID" value="NZ_BAAAEU010000001.1"/>
</dbReference>
<evidence type="ECO:0000256" key="2">
    <source>
        <dbReference type="ARBA" id="ARBA00005404"/>
    </source>
</evidence>